<dbReference type="AlphaFoldDB" id="A0A931DHE3"/>
<dbReference type="Proteomes" id="UP000614047">
    <property type="component" value="Unassembled WGS sequence"/>
</dbReference>
<dbReference type="PANTHER" id="PTHR35400:SF3">
    <property type="entry name" value="SLL1072 PROTEIN"/>
    <property type="match status" value="1"/>
</dbReference>
<dbReference type="EMBL" id="JADOUA010000001">
    <property type="protein sequence ID" value="MBG6086783.1"/>
    <property type="molecule type" value="Genomic_DNA"/>
</dbReference>
<dbReference type="InterPro" id="IPR012296">
    <property type="entry name" value="Nuclease_put_TT1808"/>
</dbReference>
<evidence type="ECO:0000313" key="2">
    <source>
        <dbReference type="EMBL" id="MBG6086783.1"/>
    </source>
</evidence>
<proteinExistence type="predicted"/>
<dbReference type="Pfam" id="PF05685">
    <property type="entry name" value="Uma2"/>
    <property type="match status" value="1"/>
</dbReference>
<dbReference type="GO" id="GO:0004519">
    <property type="term" value="F:endonuclease activity"/>
    <property type="evidence" value="ECO:0007669"/>
    <property type="project" value="UniProtKB-KW"/>
</dbReference>
<reference evidence="2" key="1">
    <citation type="submission" date="2020-11" db="EMBL/GenBank/DDBJ databases">
        <title>Sequencing the genomes of 1000 actinobacteria strains.</title>
        <authorList>
            <person name="Klenk H.-P."/>
        </authorList>
    </citation>
    <scope>NUCLEOTIDE SEQUENCE</scope>
    <source>
        <strain evidence="2">DSM 43175</strain>
    </source>
</reference>
<name>A0A931DHE3_9ACTN</name>
<dbReference type="RefSeq" id="WP_197009729.1">
    <property type="nucleotide sequence ID" value="NZ_BAABES010000007.1"/>
</dbReference>
<keyword evidence="2" id="KW-0378">Hydrolase</keyword>
<dbReference type="Gene3D" id="3.90.1570.10">
    <property type="entry name" value="tt1808, chain A"/>
    <property type="match status" value="1"/>
</dbReference>
<comment type="caution">
    <text evidence="2">The sequence shown here is derived from an EMBL/GenBank/DDBJ whole genome shotgun (WGS) entry which is preliminary data.</text>
</comment>
<evidence type="ECO:0000259" key="1">
    <source>
        <dbReference type="Pfam" id="PF05685"/>
    </source>
</evidence>
<organism evidence="2 3">
    <name type="scientific">Actinomadura viridis</name>
    <dbReference type="NCBI Taxonomy" id="58110"/>
    <lineage>
        <taxon>Bacteria</taxon>
        <taxon>Bacillati</taxon>
        <taxon>Actinomycetota</taxon>
        <taxon>Actinomycetes</taxon>
        <taxon>Streptosporangiales</taxon>
        <taxon>Thermomonosporaceae</taxon>
        <taxon>Actinomadura</taxon>
    </lineage>
</organism>
<sequence length="196" mass="21923">MAADTEHDPRCAEERALLEGFLELDTPQGYRAEFIEGEIVVSPPPIGDHEYAFSIITTQVIRKAGVDMDISGHKGLELARGKRCTSNFVIPDGVFAPSELKIFRGAESWMPPDGVAMVFEVTSGKPDRDRKVKRYCYAKAGIPLYLLVDRTERTVSLFSEPDPPEEDYLEDVRVIFGKPIELPDPFGFSLETADFH</sequence>
<protein>
    <submittedName>
        <fullName evidence="2">Uma2 family endonuclease</fullName>
    </submittedName>
</protein>
<dbReference type="InterPro" id="IPR011335">
    <property type="entry name" value="Restrct_endonuc-II-like"/>
</dbReference>
<feature type="domain" description="Putative restriction endonuclease" evidence="1">
    <location>
        <begin position="19"/>
        <end position="190"/>
    </location>
</feature>
<dbReference type="SUPFAM" id="SSF52980">
    <property type="entry name" value="Restriction endonuclease-like"/>
    <property type="match status" value="1"/>
</dbReference>
<evidence type="ECO:0000313" key="3">
    <source>
        <dbReference type="Proteomes" id="UP000614047"/>
    </source>
</evidence>
<accession>A0A931DHE3</accession>
<dbReference type="PANTHER" id="PTHR35400">
    <property type="entry name" value="SLR1083 PROTEIN"/>
    <property type="match status" value="1"/>
</dbReference>
<keyword evidence="2" id="KW-0255">Endonuclease</keyword>
<dbReference type="CDD" id="cd06260">
    <property type="entry name" value="DUF820-like"/>
    <property type="match status" value="1"/>
</dbReference>
<keyword evidence="3" id="KW-1185">Reference proteome</keyword>
<keyword evidence="2" id="KW-0540">Nuclease</keyword>
<dbReference type="InterPro" id="IPR008538">
    <property type="entry name" value="Uma2"/>
</dbReference>
<gene>
    <name evidence="2" type="ORF">IW256_000896</name>
</gene>